<dbReference type="EMBL" id="JAEKPD010000008">
    <property type="protein sequence ID" value="MBJ3763002.1"/>
    <property type="molecule type" value="Genomic_DNA"/>
</dbReference>
<reference evidence="1" key="1">
    <citation type="submission" date="2020-12" db="EMBL/GenBank/DDBJ databases">
        <title>Bacterial taxonomy.</title>
        <authorList>
            <person name="Pan X."/>
        </authorList>
    </citation>
    <scope>NUCLEOTIDE SEQUENCE</scope>
    <source>
        <strain evidence="1">KCTC 52957</strain>
    </source>
</reference>
<dbReference type="AlphaFoldDB" id="A0A934IH54"/>
<organism evidence="1 2">
    <name type="scientific">Palleronia pontilimi</name>
    <dbReference type="NCBI Taxonomy" id="1964209"/>
    <lineage>
        <taxon>Bacteria</taxon>
        <taxon>Pseudomonadati</taxon>
        <taxon>Pseudomonadota</taxon>
        <taxon>Alphaproteobacteria</taxon>
        <taxon>Rhodobacterales</taxon>
        <taxon>Roseobacteraceae</taxon>
        <taxon>Palleronia</taxon>
    </lineage>
</organism>
<protein>
    <submittedName>
        <fullName evidence="1">Uncharacterized protein</fullName>
    </submittedName>
</protein>
<sequence length="96" mass="10723">MKHFASPLESLRRPKLLISAARHGLSDYDRATALRRILGSPAPLEGRWYLADLVALEDAQNDRRKERDARYSIARHVDLLVALLAENAAMLEAASS</sequence>
<evidence type="ECO:0000313" key="1">
    <source>
        <dbReference type="EMBL" id="MBJ3763002.1"/>
    </source>
</evidence>
<keyword evidence="2" id="KW-1185">Reference proteome</keyword>
<accession>A0A934IH54</accession>
<dbReference type="RefSeq" id="WP_198916171.1">
    <property type="nucleotide sequence ID" value="NZ_JAEKPD010000008.1"/>
</dbReference>
<name>A0A934IH54_9RHOB</name>
<comment type="caution">
    <text evidence="1">The sequence shown here is derived from an EMBL/GenBank/DDBJ whole genome shotgun (WGS) entry which is preliminary data.</text>
</comment>
<dbReference type="Pfam" id="PF20083">
    <property type="entry name" value="DUF6477"/>
    <property type="match status" value="1"/>
</dbReference>
<dbReference type="InterPro" id="IPR045516">
    <property type="entry name" value="DUF6477"/>
</dbReference>
<proteinExistence type="predicted"/>
<evidence type="ECO:0000313" key="2">
    <source>
        <dbReference type="Proteomes" id="UP000642488"/>
    </source>
</evidence>
<dbReference type="Proteomes" id="UP000642488">
    <property type="component" value="Unassembled WGS sequence"/>
</dbReference>
<gene>
    <name evidence="1" type="ORF">ILP92_09625</name>
</gene>